<gene>
    <name evidence="2" type="ORF">SAMN05660472_02573</name>
</gene>
<keyword evidence="1" id="KW-1133">Transmembrane helix</keyword>
<dbReference type="InterPro" id="IPR011470">
    <property type="entry name" value="DUF1576"/>
</dbReference>
<protein>
    <recommendedName>
        <fullName evidence="4">DUF1576 domain-containing protein</fullName>
    </recommendedName>
</protein>
<keyword evidence="3" id="KW-1185">Reference proteome</keyword>
<dbReference type="Pfam" id="PF07613">
    <property type="entry name" value="DUF1576"/>
    <property type="match status" value="2"/>
</dbReference>
<feature type="transmembrane region" description="Helical" evidence="1">
    <location>
        <begin position="108"/>
        <end position="137"/>
    </location>
</feature>
<dbReference type="AlphaFoldDB" id="A0A1G9H3F1"/>
<evidence type="ECO:0000313" key="2">
    <source>
        <dbReference type="EMBL" id="SDL07365.1"/>
    </source>
</evidence>
<feature type="transmembrane region" description="Helical" evidence="1">
    <location>
        <begin position="410"/>
        <end position="428"/>
    </location>
</feature>
<feature type="transmembrane region" description="Helical" evidence="1">
    <location>
        <begin position="249"/>
        <end position="266"/>
    </location>
</feature>
<feature type="transmembrane region" description="Helical" evidence="1">
    <location>
        <begin position="149"/>
        <end position="172"/>
    </location>
</feature>
<accession>A0A1G9H3F1</accession>
<proteinExistence type="predicted"/>
<feature type="transmembrane region" description="Helical" evidence="1">
    <location>
        <begin position="342"/>
        <end position="358"/>
    </location>
</feature>
<evidence type="ECO:0000313" key="3">
    <source>
        <dbReference type="Proteomes" id="UP000198718"/>
    </source>
</evidence>
<feature type="transmembrane region" description="Helical" evidence="1">
    <location>
        <begin position="208"/>
        <end position="229"/>
    </location>
</feature>
<reference evidence="2 3" key="1">
    <citation type="submission" date="2016-10" db="EMBL/GenBank/DDBJ databases">
        <authorList>
            <person name="de Groot N.N."/>
        </authorList>
    </citation>
    <scope>NUCLEOTIDE SEQUENCE [LARGE SCALE GENOMIC DNA]</scope>
    <source>
        <strain evidence="2 3">DSM 18346</strain>
    </source>
</reference>
<dbReference type="STRING" id="393762.SAMN05660472_02573"/>
<dbReference type="RefSeq" id="WP_090554218.1">
    <property type="nucleotide sequence ID" value="NZ_FNFP01000007.1"/>
</dbReference>
<sequence length="437" mass="47148">MDKSVELQVRTPKGSSEEMATEVIEVDEKIKFLIIFAYAAFILLSAFAFNSPAEIIGGMRNIVIAPSILVTDYMAVGSIGAALFNSGLLMLAAIFIVRVNKVHMNGPIIAAILTIGGFALFGKNIYNIWGIILGVYLHSVYQQEKFSKFILIALFGTALGPMISQVSFGFGFSSINGIVLGSLIGVVAGFILPPLATHFVKFHQGFNLYNMGFTCGMVGTFFMALFRAFNLQNPPTLIVAEGHNYVLGIYLFIMFASMLIIGLLFNNRNFKGYKRLLQHSGRLVADFVSLNGFGLSFINMGLLGVVTTGYVLLVKGQLNGPIIGGIFTVVGFGAFGKHTKNIIPILIGVYIASLFQIWDTNSTGALLAALFGTTLAPIAGQFGWKSGIIAGFLHMAMVMNIGYLHGGMNLYNNGFSGGMVAAVLVPIIDSFKFKKEE</sequence>
<feature type="transmembrane region" description="Helical" evidence="1">
    <location>
        <begin position="70"/>
        <end position="96"/>
    </location>
</feature>
<organism evidence="2 3">
    <name type="scientific">Natronincola ferrireducens</name>
    <dbReference type="NCBI Taxonomy" id="393762"/>
    <lineage>
        <taxon>Bacteria</taxon>
        <taxon>Bacillati</taxon>
        <taxon>Bacillota</taxon>
        <taxon>Clostridia</taxon>
        <taxon>Peptostreptococcales</taxon>
        <taxon>Natronincolaceae</taxon>
        <taxon>Natronincola</taxon>
    </lineage>
</organism>
<feature type="transmembrane region" description="Helical" evidence="1">
    <location>
        <begin position="178"/>
        <end position="196"/>
    </location>
</feature>
<feature type="transmembrane region" description="Helical" evidence="1">
    <location>
        <begin position="318"/>
        <end position="335"/>
    </location>
</feature>
<dbReference type="OrthoDB" id="9776502at2"/>
<feature type="transmembrane region" description="Helical" evidence="1">
    <location>
        <begin position="30"/>
        <end position="49"/>
    </location>
</feature>
<dbReference type="Proteomes" id="UP000198718">
    <property type="component" value="Unassembled WGS sequence"/>
</dbReference>
<name>A0A1G9H3F1_9FIRM</name>
<feature type="transmembrane region" description="Helical" evidence="1">
    <location>
        <begin position="387"/>
        <end position="404"/>
    </location>
</feature>
<feature type="transmembrane region" description="Helical" evidence="1">
    <location>
        <begin position="287"/>
        <end position="312"/>
    </location>
</feature>
<keyword evidence="1" id="KW-0472">Membrane</keyword>
<keyword evidence="1" id="KW-0812">Transmembrane</keyword>
<evidence type="ECO:0000256" key="1">
    <source>
        <dbReference type="SAM" id="Phobius"/>
    </source>
</evidence>
<dbReference type="EMBL" id="FNFP01000007">
    <property type="protein sequence ID" value="SDL07365.1"/>
    <property type="molecule type" value="Genomic_DNA"/>
</dbReference>
<evidence type="ECO:0008006" key="4">
    <source>
        <dbReference type="Google" id="ProtNLM"/>
    </source>
</evidence>